<reference evidence="3 5" key="1">
    <citation type="submission" date="2017-10" db="EMBL/GenBank/DDBJ databases">
        <title>Genomics of the genus Arcobacter.</title>
        <authorList>
            <person name="Perez-Cataluna A."/>
            <person name="Figueras M.J."/>
        </authorList>
    </citation>
    <scope>NUCLEOTIDE SEQUENCE [LARGE SCALE GENOMIC DNA]</scope>
    <source>
        <strain evidence="3 5">CECT 7835</strain>
    </source>
</reference>
<keyword evidence="1" id="KW-1133">Transmembrane helix</keyword>
<reference evidence="2 4" key="2">
    <citation type="submission" date="2018-07" db="EMBL/GenBank/DDBJ databases">
        <title>Complete genome of the Arcobacter bivalviorum type strain LMG 26154.</title>
        <authorList>
            <person name="Miller W.G."/>
            <person name="Yee E."/>
            <person name="Bono J.L."/>
        </authorList>
    </citation>
    <scope>NUCLEOTIDE SEQUENCE [LARGE SCALE GENOMIC DNA]</scope>
    <source>
        <strain evidence="2 4">LMG 26154</strain>
    </source>
</reference>
<evidence type="ECO:0000256" key="1">
    <source>
        <dbReference type="SAM" id="Phobius"/>
    </source>
</evidence>
<sequence length="340" mass="40905">MRILFKWLFSKVKPIYIIPILIIVGFLSIFIFPTFISSNILIKAEFPLDKSPNPEASKHFINAMEHKTKIANLHKSVDYDNPIMKPFLDDLYFEYEKGKSLLPKNSAEDVYWYVILFRGIHGIGGYPQRKDMSLSYKNMYSKEEYKQHYQEIVNKIKRLATDDFNFDVPRITQYKYEFMVNLIGEVMSLLGEYTYEDNKAFLNKEYLQDITDIYVYYKNFSKKYLPLANKQNENIVRDIYMKIRLSTYILTFKIQQTRKANCEDIEYRNLIKNIKLLKQMSLNPKYKNQTFYYEGIFHRVEWVYSILEVSEKYCPKLKKDTEEILKYVNPKLRKRLNKEK</sequence>
<name>A0AAX2AB21_9BACT</name>
<dbReference type="Proteomes" id="UP000253850">
    <property type="component" value="Chromosome"/>
</dbReference>
<evidence type="ECO:0000313" key="2">
    <source>
        <dbReference type="EMBL" id="AXH12593.1"/>
    </source>
</evidence>
<dbReference type="RefSeq" id="WP_114839419.1">
    <property type="nucleotide sequence ID" value="NZ_CP031217.1"/>
</dbReference>
<evidence type="ECO:0000313" key="5">
    <source>
        <dbReference type="Proteomes" id="UP000289193"/>
    </source>
</evidence>
<keyword evidence="1" id="KW-0812">Transmembrane</keyword>
<dbReference type="AlphaFoldDB" id="A0AAX2AB21"/>
<organism evidence="3 5">
    <name type="scientific">Halarcobacter bivalviorum</name>
    <dbReference type="NCBI Taxonomy" id="663364"/>
    <lineage>
        <taxon>Bacteria</taxon>
        <taxon>Pseudomonadati</taxon>
        <taxon>Campylobacterota</taxon>
        <taxon>Epsilonproteobacteria</taxon>
        <taxon>Campylobacterales</taxon>
        <taxon>Arcobacteraceae</taxon>
        <taxon>Halarcobacter</taxon>
    </lineage>
</organism>
<accession>A0AAX2AB21</accession>
<protein>
    <submittedName>
        <fullName evidence="3">Uncharacterized protein</fullName>
    </submittedName>
</protein>
<keyword evidence="1" id="KW-0472">Membrane</keyword>
<dbReference type="Proteomes" id="UP000289193">
    <property type="component" value="Unassembled WGS sequence"/>
</dbReference>
<dbReference type="EMBL" id="CP031217">
    <property type="protein sequence ID" value="AXH12593.1"/>
    <property type="molecule type" value="Genomic_DNA"/>
</dbReference>
<evidence type="ECO:0000313" key="3">
    <source>
        <dbReference type="EMBL" id="RXK10483.1"/>
    </source>
</evidence>
<feature type="transmembrane region" description="Helical" evidence="1">
    <location>
        <begin position="20"/>
        <end position="42"/>
    </location>
</feature>
<dbReference type="KEGG" id="hbv:ABIV_1603"/>
<keyword evidence="5" id="KW-1185">Reference proteome</keyword>
<proteinExistence type="predicted"/>
<evidence type="ECO:0000313" key="4">
    <source>
        <dbReference type="Proteomes" id="UP000253850"/>
    </source>
</evidence>
<dbReference type="EMBL" id="PDKM01000002">
    <property type="protein sequence ID" value="RXK10483.1"/>
    <property type="molecule type" value="Genomic_DNA"/>
</dbReference>
<gene>
    <name evidence="2" type="ORF">ABIV_1603</name>
    <name evidence="3" type="ORF">CRV05_04185</name>
</gene>